<gene>
    <name evidence="2" type="ORF">EBB79_17540</name>
</gene>
<accession>A0A3T0N620</accession>
<dbReference type="RefSeq" id="WP_127750070.1">
    <property type="nucleotide sequence ID" value="NZ_CP033219.1"/>
</dbReference>
<keyword evidence="3" id="KW-1185">Reference proteome</keyword>
<dbReference type="KEGG" id="sedi:EBB79_17540"/>
<dbReference type="OrthoDB" id="5379851at2"/>
<feature type="compositionally biased region" description="Low complexity" evidence="1">
    <location>
        <begin position="1"/>
        <end position="13"/>
    </location>
</feature>
<evidence type="ECO:0000256" key="1">
    <source>
        <dbReference type="SAM" id="MobiDB-lite"/>
    </source>
</evidence>
<keyword evidence="2" id="KW-0067">ATP-binding</keyword>
<sequence>MSAKNKSANGKSSTPDVEPERPMCGIVMPISEIDGCSASHWKEVLGIVAEATENAGYKAKIVSESDDVGVIQTRIVQNLYDSEIVVCDVSAKNANVMFELGLRLAFDKPAIVIKDDQTSYSFDTSPIEHLEYPRDLRYSSIQKFKTDLAKKIKATVEASKKSDYTTFLKHFGKFEVKGLDTKEVSKQEFLASELSSLRNQMSRIERSMDSGERPSRSRHTARRPPTSFTAKKIAHAIDKGELHKADLIEDPKKVCAYLFGEDDSLFDAFDSVGEYEEHVLQAVDRLIN</sequence>
<dbReference type="GO" id="GO:0004386">
    <property type="term" value="F:helicase activity"/>
    <property type="evidence" value="ECO:0007669"/>
    <property type="project" value="UniProtKB-KW"/>
</dbReference>
<organism evidence="2 3">
    <name type="scientific">Parasedimentitalea marina</name>
    <dbReference type="NCBI Taxonomy" id="2483033"/>
    <lineage>
        <taxon>Bacteria</taxon>
        <taxon>Pseudomonadati</taxon>
        <taxon>Pseudomonadota</taxon>
        <taxon>Alphaproteobacteria</taxon>
        <taxon>Rhodobacterales</taxon>
        <taxon>Paracoccaceae</taxon>
        <taxon>Parasedimentitalea</taxon>
    </lineage>
</organism>
<name>A0A3T0N620_9RHOB</name>
<reference evidence="2 3" key="1">
    <citation type="submission" date="2018-10" db="EMBL/GenBank/DDBJ databases">
        <title>Parasedimentitalea marina sp. nov., a psychrophilic bacterium isolated from deep seawater of the New Britain Trench.</title>
        <authorList>
            <person name="Cao J."/>
        </authorList>
    </citation>
    <scope>NUCLEOTIDE SEQUENCE [LARGE SCALE GENOMIC DNA]</scope>
    <source>
        <strain evidence="2 3">W43</strain>
    </source>
</reference>
<proteinExistence type="predicted"/>
<keyword evidence="2" id="KW-0347">Helicase</keyword>
<protein>
    <submittedName>
        <fullName evidence="2">RNA helicase</fullName>
    </submittedName>
</protein>
<dbReference type="Proteomes" id="UP000283063">
    <property type="component" value="Chromosome"/>
</dbReference>
<feature type="compositionally biased region" description="Basic and acidic residues" evidence="1">
    <location>
        <begin position="205"/>
        <end position="215"/>
    </location>
</feature>
<feature type="region of interest" description="Disordered" evidence="1">
    <location>
        <begin position="205"/>
        <end position="227"/>
    </location>
</feature>
<evidence type="ECO:0000313" key="3">
    <source>
        <dbReference type="Proteomes" id="UP000283063"/>
    </source>
</evidence>
<dbReference type="AlphaFoldDB" id="A0A3T0N620"/>
<feature type="region of interest" description="Disordered" evidence="1">
    <location>
        <begin position="1"/>
        <end position="22"/>
    </location>
</feature>
<evidence type="ECO:0000313" key="2">
    <source>
        <dbReference type="EMBL" id="AZV79493.1"/>
    </source>
</evidence>
<dbReference type="EMBL" id="CP033219">
    <property type="protein sequence ID" value="AZV79493.1"/>
    <property type="molecule type" value="Genomic_DNA"/>
</dbReference>
<keyword evidence="2" id="KW-0378">Hydrolase</keyword>
<keyword evidence="2" id="KW-0547">Nucleotide-binding</keyword>